<gene>
    <name evidence="1" type="ORF">EUGRSUZ_H02996</name>
</gene>
<name>A0A059B3P1_EUCGR</name>
<proteinExistence type="predicted"/>
<sequence>MHRRAHYFRYYEEDNPLYIPKTSVINECPFKEPTYTTILLDNLTYVMRNTYSSYYCISSAKHQRGSACIIVQETLG</sequence>
<dbReference type="AlphaFoldDB" id="A0A059B3P1"/>
<reference evidence="1" key="1">
    <citation type="submission" date="2013-07" db="EMBL/GenBank/DDBJ databases">
        <title>The genome of Eucalyptus grandis.</title>
        <authorList>
            <person name="Schmutz J."/>
            <person name="Hayes R."/>
            <person name="Myburg A."/>
            <person name="Tuskan G."/>
            <person name="Grattapaglia D."/>
            <person name="Rokhsar D.S."/>
        </authorList>
    </citation>
    <scope>NUCLEOTIDE SEQUENCE</scope>
    <source>
        <tissue evidence="1">Leaf extractions</tissue>
    </source>
</reference>
<protein>
    <submittedName>
        <fullName evidence="1">Uncharacterized protein</fullName>
    </submittedName>
</protein>
<dbReference type="InParanoid" id="A0A059B3P1"/>
<organism evidence="1">
    <name type="scientific">Eucalyptus grandis</name>
    <name type="common">Flooded gum</name>
    <dbReference type="NCBI Taxonomy" id="71139"/>
    <lineage>
        <taxon>Eukaryota</taxon>
        <taxon>Viridiplantae</taxon>
        <taxon>Streptophyta</taxon>
        <taxon>Embryophyta</taxon>
        <taxon>Tracheophyta</taxon>
        <taxon>Spermatophyta</taxon>
        <taxon>Magnoliopsida</taxon>
        <taxon>eudicotyledons</taxon>
        <taxon>Gunneridae</taxon>
        <taxon>Pentapetalae</taxon>
        <taxon>rosids</taxon>
        <taxon>malvids</taxon>
        <taxon>Myrtales</taxon>
        <taxon>Myrtaceae</taxon>
        <taxon>Myrtoideae</taxon>
        <taxon>Eucalypteae</taxon>
        <taxon>Eucalyptus</taxon>
    </lineage>
</organism>
<evidence type="ECO:0000313" key="1">
    <source>
        <dbReference type="EMBL" id="KCW60285.1"/>
    </source>
</evidence>
<accession>A0A059B3P1</accession>
<dbReference type="EMBL" id="KK198760">
    <property type="protein sequence ID" value="KCW60285.1"/>
    <property type="molecule type" value="Genomic_DNA"/>
</dbReference>
<dbReference type="Gramene" id="KCW60285">
    <property type="protein sequence ID" value="KCW60285"/>
    <property type="gene ID" value="EUGRSUZ_H02996"/>
</dbReference>